<evidence type="ECO:0000313" key="2">
    <source>
        <dbReference type="EMBL" id="KAK7530665.1"/>
    </source>
</evidence>
<protein>
    <submittedName>
        <fullName evidence="2">Uncharacterized protein</fullName>
    </submittedName>
</protein>
<feature type="compositionally biased region" description="Basic residues" evidence="1">
    <location>
        <begin position="39"/>
        <end position="50"/>
    </location>
</feature>
<feature type="compositionally biased region" description="Basic and acidic residues" evidence="1">
    <location>
        <begin position="105"/>
        <end position="118"/>
    </location>
</feature>
<dbReference type="GeneID" id="92026805"/>
<comment type="caution">
    <text evidence="2">The sequence shown here is derived from an EMBL/GenBank/DDBJ whole genome shotgun (WGS) entry which is preliminary data.</text>
</comment>
<feature type="region of interest" description="Disordered" evidence="1">
    <location>
        <begin position="37"/>
        <end position="137"/>
    </location>
</feature>
<reference evidence="2 3" key="1">
    <citation type="submission" date="2024-04" db="EMBL/GenBank/DDBJ databases">
        <title>Phyllosticta paracitricarpa is synonymous to the EU quarantine fungus P. citricarpa based on phylogenomic analyses.</title>
        <authorList>
            <consortium name="Lawrence Berkeley National Laboratory"/>
            <person name="Van ingen-buijs V.A."/>
            <person name="Van westerhoven A.C."/>
            <person name="Haridas S."/>
            <person name="Skiadas P."/>
            <person name="Martin F."/>
            <person name="Groenewald J.Z."/>
            <person name="Crous P.W."/>
            <person name="Seidl M.F."/>
        </authorList>
    </citation>
    <scope>NUCLEOTIDE SEQUENCE [LARGE SCALE GENOMIC DNA]</scope>
    <source>
        <strain evidence="2 3">CPC 17464</strain>
    </source>
</reference>
<evidence type="ECO:0000313" key="3">
    <source>
        <dbReference type="Proteomes" id="UP001360953"/>
    </source>
</evidence>
<dbReference type="RefSeq" id="XP_066650738.1">
    <property type="nucleotide sequence ID" value="XM_066793899.1"/>
</dbReference>
<sequence>MYVPESFSQLLVSLRCFLSQRTHYVTVTISLVPSVQHAQHPKAQRQKHNAKSTTPKAQRQKHNAKFSDGSAQPSSACHSVHDLRPPPTLLPPYLSASKPASHTQKQTDTKRGTKDKHQSPALSPCPAPPHTRNPQRPLSLFLRSPVSAHRAHACLLTCICVPSPPLRPARHALACCFEAAHAHAFGLCSSPVVAHDAVGPCCAGATGSIEGGMVSTVGLQANGGFGCVAGRKDRSCGGCTGRSVMR</sequence>
<accession>A0ABR1L601</accession>
<keyword evidence="3" id="KW-1185">Reference proteome</keyword>
<dbReference type="Proteomes" id="UP001360953">
    <property type="component" value="Unassembled WGS sequence"/>
</dbReference>
<name>A0ABR1L601_9PEZI</name>
<dbReference type="EMBL" id="JBBPEH010000013">
    <property type="protein sequence ID" value="KAK7530665.1"/>
    <property type="molecule type" value="Genomic_DNA"/>
</dbReference>
<organism evidence="2 3">
    <name type="scientific">Phyllosticta citribraziliensis</name>
    <dbReference type="NCBI Taxonomy" id="989973"/>
    <lineage>
        <taxon>Eukaryota</taxon>
        <taxon>Fungi</taxon>
        <taxon>Dikarya</taxon>
        <taxon>Ascomycota</taxon>
        <taxon>Pezizomycotina</taxon>
        <taxon>Dothideomycetes</taxon>
        <taxon>Dothideomycetes incertae sedis</taxon>
        <taxon>Botryosphaeriales</taxon>
        <taxon>Phyllostictaceae</taxon>
        <taxon>Phyllosticta</taxon>
    </lineage>
</organism>
<gene>
    <name evidence="2" type="ORF">J3D65DRAFT_131686</name>
</gene>
<evidence type="ECO:0000256" key="1">
    <source>
        <dbReference type="SAM" id="MobiDB-lite"/>
    </source>
</evidence>
<proteinExistence type="predicted"/>